<name>A0A7C3VMM0_9CYAN</name>
<evidence type="ECO:0000313" key="1">
    <source>
        <dbReference type="EMBL" id="HGG02917.1"/>
    </source>
</evidence>
<gene>
    <name evidence="1" type="ORF">ENR15_20310</name>
</gene>
<accession>A0A7C3VMM0</accession>
<protein>
    <submittedName>
        <fullName evidence="1">Uncharacterized protein</fullName>
    </submittedName>
</protein>
<comment type="caution">
    <text evidence="1">The sequence shown here is derived from an EMBL/GenBank/DDBJ whole genome shotgun (WGS) entry which is preliminary data.</text>
</comment>
<proteinExistence type="predicted"/>
<reference evidence="1" key="1">
    <citation type="journal article" date="2020" name="mSystems">
        <title>Genome- and Community-Level Interaction Insights into Carbon Utilization and Element Cycling Functions of Hydrothermarchaeota in Hydrothermal Sediment.</title>
        <authorList>
            <person name="Zhou Z."/>
            <person name="Liu Y."/>
            <person name="Xu W."/>
            <person name="Pan J."/>
            <person name="Luo Z.H."/>
            <person name="Li M."/>
        </authorList>
    </citation>
    <scope>NUCLEOTIDE SEQUENCE [LARGE SCALE GENOMIC DNA]</scope>
    <source>
        <strain evidence="1">SpSt-374</strain>
    </source>
</reference>
<organism evidence="1">
    <name type="scientific">Planktothricoides sp. SpSt-374</name>
    <dbReference type="NCBI Taxonomy" id="2282167"/>
    <lineage>
        <taxon>Bacteria</taxon>
        <taxon>Bacillati</taxon>
        <taxon>Cyanobacteriota</taxon>
        <taxon>Cyanophyceae</taxon>
        <taxon>Oscillatoriophycideae</taxon>
        <taxon>Oscillatoriales</taxon>
        <taxon>Oscillatoriaceae</taxon>
        <taxon>Planktothricoides</taxon>
    </lineage>
</organism>
<sequence length="250" mass="29450">MTWRNGYGEFVLTGEFAKLYIKAVKHGVDHLWDYYENDTEFMWYPTGSRLFDNAHHYQKVHLINICLSALIDPNYTPPKRSHLLDAAAYFAFAFLLEEIQGEIERELSDIKYGVESKPDDEKYKYYYRQMLEGAFQEEIVPFEMDSLENGLYVYEDEEEYQQIAADLKKFEYQSTEMSYWDYLLEMLANLIFEDRDWEMVSDTPAWLDGGDEISQVMGVSDSYLTNRLPKVTKKAALAARKAINSWKLEN</sequence>
<dbReference type="EMBL" id="DSPX01000202">
    <property type="protein sequence ID" value="HGG02917.1"/>
    <property type="molecule type" value="Genomic_DNA"/>
</dbReference>
<dbReference type="AlphaFoldDB" id="A0A7C3VMM0"/>